<reference evidence="2" key="1">
    <citation type="journal article" date="2016" name="Gigascience">
        <title>De novo construction of an expanded transcriptome assembly for the western tarnished plant bug, Lygus hesperus.</title>
        <authorList>
            <person name="Tassone E.E."/>
            <person name="Geib S.M."/>
            <person name="Hall B."/>
            <person name="Fabrick J.A."/>
            <person name="Brent C.S."/>
            <person name="Hull J.J."/>
        </authorList>
    </citation>
    <scope>NUCLEOTIDE SEQUENCE</scope>
</reference>
<dbReference type="AlphaFoldDB" id="A0A146M3X1"/>
<feature type="compositionally biased region" description="Basic and acidic residues" evidence="1">
    <location>
        <begin position="49"/>
        <end position="72"/>
    </location>
</feature>
<organism evidence="2">
    <name type="scientific">Lygus hesperus</name>
    <name type="common">Western plant bug</name>
    <dbReference type="NCBI Taxonomy" id="30085"/>
    <lineage>
        <taxon>Eukaryota</taxon>
        <taxon>Metazoa</taxon>
        <taxon>Ecdysozoa</taxon>
        <taxon>Arthropoda</taxon>
        <taxon>Hexapoda</taxon>
        <taxon>Insecta</taxon>
        <taxon>Pterygota</taxon>
        <taxon>Neoptera</taxon>
        <taxon>Paraneoptera</taxon>
        <taxon>Hemiptera</taxon>
        <taxon>Heteroptera</taxon>
        <taxon>Panheteroptera</taxon>
        <taxon>Cimicomorpha</taxon>
        <taxon>Miridae</taxon>
        <taxon>Mirini</taxon>
        <taxon>Lygus</taxon>
    </lineage>
</organism>
<evidence type="ECO:0000256" key="1">
    <source>
        <dbReference type="SAM" id="MobiDB-lite"/>
    </source>
</evidence>
<accession>A0A146M3X1</accession>
<proteinExistence type="predicted"/>
<evidence type="ECO:0000313" key="2">
    <source>
        <dbReference type="EMBL" id="JAQ13965.1"/>
    </source>
</evidence>
<sequence>LGYCPHVVSEMESPSRRTISADLRGKMIEEYKHSLRNERHSLQYVPELRSMKKERGRLEGSQKDHQDDEHSGRLSPRSKCSEAFSEEGELQVTGLAITPELKPRVPTQSERDLVRRQRYKFTR</sequence>
<gene>
    <name evidence="2" type="ORF">g.81757</name>
</gene>
<feature type="region of interest" description="Disordered" evidence="1">
    <location>
        <begin position="98"/>
        <end position="123"/>
    </location>
</feature>
<dbReference type="EMBL" id="GDHC01004664">
    <property type="protein sequence ID" value="JAQ13965.1"/>
    <property type="molecule type" value="Transcribed_RNA"/>
</dbReference>
<protein>
    <submittedName>
        <fullName evidence="2">Uncharacterized protein</fullName>
    </submittedName>
</protein>
<feature type="region of interest" description="Disordered" evidence="1">
    <location>
        <begin position="42"/>
        <end position="85"/>
    </location>
</feature>
<feature type="non-terminal residue" evidence="2">
    <location>
        <position position="1"/>
    </location>
</feature>
<name>A0A146M3X1_LYGHE</name>